<dbReference type="Pfam" id="PF13193">
    <property type="entry name" value="AMP-binding_C"/>
    <property type="match status" value="1"/>
</dbReference>
<name>A0ABQ1J5Y5_9PROT</name>
<evidence type="ECO:0000313" key="3">
    <source>
        <dbReference type="EMBL" id="GGB58225.1"/>
    </source>
</evidence>
<sequence>MGLTSGLRRAVVVARDRTSTICADRRRSWGETAERVARMAGAFRALGIEDGDRVALLTLNSDIYFEAYLAAPWAGAVIVPLNIRWSRQENADAVEDCGASLLIVDDAFAEMGRSIAAASGAQLALIYAGSGAAPEDMPAMEDLIRNHEPVADADRGGDDLFGIFYTGGTTGRSKGVMLSHDNIIANSLHALAEGLFPNDTVYLHAAPMFHLADGAATFSLLLKGETHVVVPSFTPEGVMKVIQDHRVTSVLLVPTMIQMLVDHPAIGNYDLSSLKRIIYGAAPITEAVLDRASAKLPGVEFMQAYGMTELSPIATLLHPQDHIGDARAKGRHRSAGRPVIGCEVRIVDADGRPVPEGTVGEVAVRGANVMQGYWNRPEETEKAIVDGWMHTGDGARMDADGYIYIVDRMKDMIISGGENVYSVEVENIVARHPAVAQCAVIGIPDPHWGELVHAVVVPHADARPTALEIINFCKQYIAGYKCPRSVEIRDEPLPMSGAGKIMKRDLRQPYWTKTDRRVN</sequence>
<organism evidence="3 4">
    <name type="scientific">Tistrella bauzanensis</name>
    <dbReference type="NCBI Taxonomy" id="657419"/>
    <lineage>
        <taxon>Bacteria</taxon>
        <taxon>Pseudomonadati</taxon>
        <taxon>Pseudomonadota</taxon>
        <taxon>Alphaproteobacteria</taxon>
        <taxon>Geminicoccales</taxon>
        <taxon>Geminicoccaceae</taxon>
        <taxon>Tistrella</taxon>
    </lineage>
</organism>
<dbReference type="EMBL" id="BMDZ01000077">
    <property type="protein sequence ID" value="GGB58225.1"/>
    <property type="molecule type" value="Genomic_DNA"/>
</dbReference>
<dbReference type="InterPro" id="IPR042099">
    <property type="entry name" value="ANL_N_sf"/>
</dbReference>
<dbReference type="Gene3D" id="3.40.50.12780">
    <property type="entry name" value="N-terminal domain of ligase-like"/>
    <property type="match status" value="1"/>
</dbReference>
<dbReference type="PANTHER" id="PTHR43767">
    <property type="entry name" value="LONG-CHAIN-FATTY-ACID--COA LIGASE"/>
    <property type="match status" value="1"/>
</dbReference>
<dbReference type="InterPro" id="IPR020845">
    <property type="entry name" value="AMP-binding_CS"/>
</dbReference>
<dbReference type="Proteomes" id="UP000603352">
    <property type="component" value="Unassembled WGS sequence"/>
</dbReference>
<feature type="domain" description="AMP-dependent synthetase/ligase" evidence="1">
    <location>
        <begin position="9"/>
        <end position="374"/>
    </location>
</feature>
<dbReference type="InterPro" id="IPR000873">
    <property type="entry name" value="AMP-dep_synth/lig_dom"/>
</dbReference>
<dbReference type="PROSITE" id="PS00455">
    <property type="entry name" value="AMP_BINDING"/>
    <property type="match status" value="1"/>
</dbReference>
<evidence type="ECO:0000313" key="4">
    <source>
        <dbReference type="Proteomes" id="UP000603352"/>
    </source>
</evidence>
<dbReference type="PANTHER" id="PTHR43767:SF1">
    <property type="entry name" value="NONRIBOSOMAL PEPTIDE SYNTHASE PES1 (EUROFUNG)-RELATED"/>
    <property type="match status" value="1"/>
</dbReference>
<comment type="caution">
    <text evidence="3">The sequence shown here is derived from an EMBL/GenBank/DDBJ whole genome shotgun (WGS) entry which is preliminary data.</text>
</comment>
<dbReference type="SUPFAM" id="SSF56801">
    <property type="entry name" value="Acetyl-CoA synthetase-like"/>
    <property type="match status" value="1"/>
</dbReference>
<dbReference type="GO" id="GO:0016874">
    <property type="term" value="F:ligase activity"/>
    <property type="evidence" value="ECO:0007669"/>
    <property type="project" value="UniProtKB-KW"/>
</dbReference>
<accession>A0ABQ1J5Y5</accession>
<dbReference type="InterPro" id="IPR045851">
    <property type="entry name" value="AMP-bd_C_sf"/>
</dbReference>
<feature type="domain" description="AMP-binding enzyme C-terminal" evidence="2">
    <location>
        <begin position="424"/>
        <end position="500"/>
    </location>
</feature>
<dbReference type="Pfam" id="PF00501">
    <property type="entry name" value="AMP-binding"/>
    <property type="match status" value="1"/>
</dbReference>
<keyword evidence="3" id="KW-0436">Ligase</keyword>
<proteinExistence type="predicted"/>
<reference evidence="4" key="1">
    <citation type="journal article" date="2019" name="Int. J. Syst. Evol. Microbiol.">
        <title>The Global Catalogue of Microorganisms (GCM) 10K type strain sequencing project: providing services to taxonomists for standard genome sequencing and annotation.</title>
        <authorList>
            <consortium name="The Broad Institute Genomics Platform"/>
            <consortium name="The Broad Institute Genome Sequencing Center for Infectious Disease"/>
            <person name="Wu L."/>
            <person name="Ma J."/>
        </authorList>
    </citation>
    <scope>NUCLEOTIDE SEQUENCE [LARGE SCALE GENOMIC DNA]</scope>
    <source>
        <strain evidence="4">CGMCC 1.10188</strain>
    </source>
</reference>
<keyword evidence="4" id="KW-1185">Reference proteome</keyword>
<evidence type="ECO:0000259" key="2">
    <source>
        <dbReference type="Pfam" id="PF13193"/>
    </source>
</evidence>
<protein>
    <submittedName>
        <fullName evidence="3">Fatty-acid--CoA ligase</fullName>
    </submittedName>
</protein>
<evidence type="ECO:0000259" key="1">
    <source>
        <dbReference type="Pfam" id="PF00501"/>
    </source>
</evidence>
<gene>
    <name evidence="3" type="ORF">GCM10011505_43860</name>
</gene>
<dbReference type="Gene3D" id="3.30.300.30">
    <property type="match status" value="1"/>
</dbReference>
<dbReference type="CDD" id="cd17631">
    <property type="entry name" value="FACL_FadD13-like"/>
    <property type="match status" value="1"/>
</dbReference>
<dbReference type="InterPro" id="IPR025110">
    <property type="entry name" value="AMP-bd_C"/>
</dbReference>
<dbReference type="InterPro" id="IPR050237">
    <property type="entry name" value="ATP-dep_AMP-bd_enzyme"/>
</dbReference>
<dbReference type="RefSeq" id="WP_188581941.1">
    <property type="nucleotide sequence ID" value="NZ_BMDZ01000077.1"/>
</dbReference>
<dbReference type="NCBIfam" id="NF004837">
    <property type="entry name" value="PRK06187.1"/>
    <property type="match status" value="1"/>
</dbReference>